<name>A0A396ZFF2_9LEPT</name>
<organism evidence="1 2">
    <name type="scientific">Leptospira stimsonii</name>
    <dbReference type="NCBI Taxonomy" id="2202203"/>
    <lineage>
        <taxon>Bacteria</taxon>
        <taxon>Pseudomonadati</taxon>
        <taxon>Spirochaetota</taxon>
        <taxon>Spirochaetia</taxon>
        <taxon>Leptospirales</taxon>
        <taxon>Leptospiraceae</taxon>
        <taxon>Leptospira</taxon>
    </lineage>
</organism>
<evidence type="ECO:0000313" key="2">
    <source>
        <dbReference type="Proteomes" id="UP000265798"/>
    </source>
</evidence>
<gene>
    <name evidence="1" type="ORF">DLM75_04685</name>
</gene>
<comment type="caution">
    <text evidence="1">The sequence shown here is derived from an EMBL/GenBank/DDBJ whole genome shotgun (WGS) entry which is preliminary data.</text>
</comment>
<dbReference type="AlphaFoldDB" id="A0A396ZFF2"/>
<protein>
    <submittedName>
        <fullName evidence="1">Uncharacterized protein</fullName>
    </submittedName>
</protein>
<accession>A0A396ZFF2</accession>
<proteinExistence type="predicted"/>
<evidence type="ECO:0000313" key="1">
    <source>
        <dbReference type="EMBL" id="RHX92487.1"/>
    </source>
</evidence>
<reference evidence="2" key="1">
    <citation type="submission" date="2018-05" db="EMBL/GenBank/DDBJ databases">
        <title>Leptospira yasudae sp. nov. and Leptospira stimsonii sp. nov., two pathogenic species of the genus Leptospira isolated from environmental sources.</title>
        <authorList>
            <person name="Casanovas-Massana A."/>
            <person name="Hamond C."/>
            <person name="Santos L.A."/>
            <person name="Hacker K.P."/>
            <person name="Balassiano I."/>
            <person name="Medeiros M.A."/>
            <person name="Reis M.G."/>
            <person name="Ko A.I."/>
            <person name="Wunder E.A."/>
        </authorList>
    </citation>
    <scope>NUCLEOTIDE SEQUENCE [LARGE SCALE GENOMIC DNA]</scope>
    <source>
        <strain evidence="2">Yale</strain>
    </source>
</reference>
<sequence length="83" mass="9844">MQKRKRIFLPFFNASKRHRRGFLADWCLDLRSPWICVVFPSIFPEISEFVQGIFSGISIVPNPIFVFGCEIHSFKRIESPWIR</sequence>
<dbReference type="EMBL" id="QHCT01000001">
    <property type="protein sequence ID" value="RHX92487.1"/>
    <property type="molecule type" value="Genomic_DNA"/>
</dbReference>
<dbReference type="Proteomes" id="UP000265798">
    <property type="component" value="Unassembled WGS sequence"/>
</dbReference>